<dbReference type="GO" id="GO:0055085">
    <property type="term" value="P:transmembrane transport"/>
    <property type="evidence" value="ECO:0007669"/>
    <property type="project" value="InterPro"/>
</dbReference>
<evidence type="ECO:0000256" key="5">
    <source>
        <dbReference type="ARBA" id="ARBA00022989"/>
    </source>
</evidence>
<dbReference type="PANTHER" id="PTHR30151">
    <property type="entry name" value="ALKANE SULFONATE ABC TRANSPORTER-RELATED, MEMBRANE SUBUNIT"/>
    <property type="match status" value="1"/>
</dbReference>
<evidence type="ECO:0000256" key="4">
    <source>
        <dbReference type="ARBA" id="ARBA00022692"/>
    </source>
</evidence>
<keyword evidence="6 7" id="KW-0472">Membrane</keyword>
<dbReference type="GO" id="GO:0005886">
    <property type="term" value="C:plasma membrane"/>
    <property type="evidence" value="ECO:0007669"/>
    <property type="project" value="UniProtKB-SubCell"/>
</dbReference>
<gene>
    <name evidence="9" type="ORF">SAMN05216452_4107</name>
</gene>
<dbReference type="InterPro" id="IPR000515">
    <property type="entry name" value="MetI-like"/>
</dbReference>
<dbReference type="Pfam" id="PF00528">
    <property type="entry name" value="BPD_transp_1"/>
    <property type="match status" value="1"/>
</dbReference>
<feature type="domain" description="ABC transmembrane type-1" evidence="8">
    <location>
        <begin position="85"/>
        <end position="265"/>
    </location>
</feature>
<evidence type="ECO:0000256" key="3">
    <source>
        <dbReference type="ARBA" id="ARBA00022475"/>
    </source>
</evidence>
<dbReference type="RefSeq" id="WP_007007207.1">
    <property type="nucleotide sequence ID" value="NZ_FNSL01000002.1"/>
</dbReference>
<dbReference type="Gene3D" id="1.10.3720.10">
    <property type="entry name" value="MetI-like"/>
    <property type="match status" value="1"/>
</dbReference>
<feature type="transmembrane region" description="Helical" evidence="7">
    <location>
        <begin position="203"/>
        <end position="227"/>
    </location>
</feature>
<keyword evidence="3" id="KW-1003">Cell membrane</keyword>
<dbReference type="AlphaFoldDB" id="A0A1H4QJ89"/>
<dbReference type="Proteomes" id="UP000199064">
    <property type="component" value="Unassembled WGS sequence"/>
</dbReference>
<dbReference type="EMBL" id="FNSL01000002">
    <property type="protein sequence ID" value="SEC19628.1"/>
    <property type="molecule type" value="Genomic_DNA"/>
</dbReference>
<evidence type="ECO:0000256" key="7">
    <source>
        <dbReference type="RuleBase" id="RU363032"/>
    </source>
</evidence>
<name>A0A1H4QJ89_9HYPH</name>
<organism evidence="9 10">
    <name type="scientific">Nitratireductor aquibiodomus</name>
    <dbReference type="NCBI Taxonomy" id="204799"/>
    <lineage>
        <taxon>Bacteria</taxon>
        <taxon>Pseudomonadati</taxon>
        <taxon>Pseudomonadota</taxon>
        <taxon>Alphaproteobacteria</taxon>
        <taxon>Hyphomicrobiales</taxon>
        <taxon>Phyllobacteriaceae</taxon>
        <taxon>Nitratireductor</taxon>
    </lineage>
</organism>
<feature type="transmembrane region" description="Helical" evidence="7">
    <location>
        <begin position="247"/>
        <end position="268"/>
    </location>
</feature>
<comment type="similarity">
    <text evidence="7">Belongs to the binding-protein-dependent transport system permease family.</text>
</comment>
<evidence type="ECO:0000256" key="6">
    <source>
        <dbReference type="ARBA" id="ARBA00023136"/>
    </source>
</evidence>
<dbReference type="SUPFAM" id="SSF161098">
    <property type="entry name" value="MetI-like"/>
    <property type="match status" value="1"/>
</dbReference>
<evidence type="ECO:0000313" key="10">
    <source>
        <dbReference type="Proteomes" id="UP000199064"/>
    </source>
</evidence>
<evidence type="ECO:0000256" key="1">
    <source>
        <dbReference type="ARBA" id="ARBA00004651"/>
    </source>
</evidence>
<dbReference type="PANTHER" id="PTHR30151:SF20">
    <property type="entry name" value="ABC TRANSPORTER PERMEASE PROTEIN HI_0355-RELATED"/>
    <property type="match status" value="1"/>
</dbReference>
<proteinExistence type="inferred from homology"/>
<keyword evidence="10" id="KW-1185">Reference proteome</keyword>
<dbReference type="PROSITE" id="PS50928">
    <property type="entry name" value="ABC_TM1"/>
    <property type="match status" value="1"/>
</dbReference>
<keyword evidence="2 7" id="KW-0813">Transport</keyword>
<dbReference type="InterPro" id="IPR035906">
    <property type="entry name" value="MetI-like_sf"/>
</dbReference>
<feature type="transmembrane region" description="Helical" evidence="7">
    <location>
        <begin position="123"/>
        <end position="145"/>
    </location>
</feature>
<evidence type="ECO:0000313" key="9">
    <source>
        <dbReference type="EMBL" id="SEC19628.1"/>
    </source>
</evidence>
<feature type="transmembrane region" description="Helical" evidence="7">
    <location>
        <begin position="151"/>
        <end position="172"/>
    </location>
</feature>
<comment type="subcellular location">
    <subcellularLocation>
        <location evidence="1 7">Cell membrane</location>
        <topology evidence="1 7">Multi-pass membrane protein</topology>
    </subcellularLocation>
</comment>
<accession>A0A1H4QJ89</accession>
<dbReference type="CDD" id="cd06261">
    <property type="entry name" value="TM_PBP2"/>
    <property type="match status" value="1"/>
</dbReference>
<evidence type="ECO:0000259" key="8">
    <source>
        <dbReference type="PROSITE" id="PS50928"/>
    </source>
</evidence>
<feature type="transmembrane region" description="Helical" evidence="7">
    <location>
        <begin position="86"/>
        <end position="111"/>
    </location>
</feature>
<evidence type="ECO:0000256" key="2">
    <source>
        <dbReference type="ARBA" id="ARBA00022448"/>
    </source>
</evidence>
<feature type="transmembrane region" description="Helical" evidence="7">
    <location>
        <begin position="30"/>
        <end position="53"/>
    </location>
</feature>
<keyword evidence="5 7" id="KW-1133">Transmembrane helix</keyword>
<keyword evidence="4 7" id="KW-0812">Transmembrane</keyword>
<reference evidence="10" key="1">
    <citation type="submission" date="2016-10" db="EMBL/GenBank/DDBJ databases">
        <authorList>
            <person name="Varghese N."/>
            <person name="Submissions S."/>
        </authorList>
    </citation>
    <scope>NUCLEOTIDE SEQUENCE [LARGE SCALE GENOMIC DNA]</scope>
    <source>
        <strain evidence="10">ES.061</strain>
    </source>
</reference>
<sequence>MTDQQTVDPEVLIALAENERKTLIERTPQWLLVLLFGAAVVTVWHLAVTYSGISQLVLPGPYQVLQDLIFTLNNLFTGGYVAHATWITLVEVVFGFLLASAIGLTLGMIIGATTFGRKAIMPYVVAINTMPKVAFAPLFVAWFGFGIESKIMMAAFISFFPVTINTAAGLAATDSNMSMLFKSLEANRWQTLIKLQMPYATPYIFAGLKLAAVWSVIGVVVGEYMGGGEGLGELVRVAASQLRVGRVFAQILLLSLMGLSVFGFVTLLERYFVRWRR</sequence>
<protein>
    <submittedName>
        <fullName evidence="9">NitT/TauT family transport system permease protein</fullName>
    </submittedName>
</protein>